<dbReference type="EMBL" id="QRZC01000043">
    <property type="protein sequence ID" value="RGV35663.1"/>
    <property type="molecule type" value="Genomic_DNA"/>
</dbReference>
<organism evidence="2 3">
    <name type="scientific">Bacteroides uniformis</name>
    <dbReference type="NCBI Taxonomy" id="820"/>
    <lineage>
        <taxon>Bacteria</taxon>
        <taxon>Pseudomonadati</taxon>
        <taxon>Bacteroidota</taxon>
        <taxon>Bacteroidia</taxon>
        <taxon>Bacteroidales</taxon>
        <taxon>Bacteroidaceae</taxon>
        <taxon>Bacteroides</taxon>
    </lineage>
</organism>
<dbReference type="RefSeq" id="WP_117867366.1">
    <property type="nucleotide sequence ID" value="NZ_QRZC01000043.1"/>
</dbReference>
<dbReference type="Pfam" id="PF14055">
    <property type="entry name" value="NVEALA"/>
    <property type="match status" value="1"/>
</dbReference>
<protein>
    <recommendedName>
        <fullName evidence="4">NVEALA family protein</fullName>
    </recommendedName>
</protein>
<name>A0A412X4L5_BACUN</name>
<dbReference type="Proteomes" id="UP000285343">
    <property type="component" value="Unassembled WGS sequence"/>
</dbReference>
<dbReference type="InterPro" id="IPR025905">
    <property type="entry name" value="NVEALA"/>
</dbReference>
<evidence type="ECO:0000256" key="1">
    <source>
        <dbReference type="SAM" id="SignalP"/>
    </source>
</evidence>
<evidence type="ECO:0008006" key="4">
    <source>
        <dbReference type="Google" id="ProtNLM"/>
    </source>
</evidence>
<proteinExistence type="predicted"/>
<comment type="caution">
    <text evidence="2">The sequence shown here is derived from an EMBL/GenBank/DDBJ whole genome shotgun (WGS) entry which is preliminary data.</text>
</comment>
<evidence type="ECO:0000313" key="2">
    <source>
        <dbReference type="EMBL" id="RGV35663.1"/>
    </source>
</evidence>
<gene>
    <name evidence="2" type="ORF">DWW14_21710</name>
</gene>
<feature type="chain" id="PRO_5019144242" description="NVEALA family protein" evidence="1">
    <location>
        <begin position="18"/>
        <end position="87"/>
    </location>
</feature>
<feature type="signal peptide" evidence="1">
    <location>
        <begin position="1"/>
        <end position="17"/>
    </location>
</feature>
<evidence type="ECO:0000313" key="3">
    <source>
        <dbReference type="Proteomes" id="UP000285343"/>
    </source>
</evidence>
<reference evidence="2 3" key="1">
    <citation type="submission" date="2018-08" db="EMBL/GenBank/DDBJ databases">
        <title>A genome reference for cultivated species of the human gut microbiota.</title>
        <authorList>
            <person name="Zou Y."/>
            <person name="Xue W."/>
            <person name="Luo G."/>
        </authorList>
    </citation>
    <scope>NUCLEOTIDE SEQUENCE [LARGE SCALE GENOMIC DNA]</scope>
    <source>
        <strain evidence="2 3">AF14-42</strain>
    </source>
</reference>
<keyword evidence="1" id="KW-0732">Signal</keyword>
<sequence>MKKIMKIAFVATFAAVAGYGVYTNQKVDTMTDLMLANVEALANGEDGGSVVSCYCKTNIFSPNVCSANASGAYCGGDPCSNHDGNCR</sequence>
<dbReference type="AlphaFoldDB" id="A0A412X4L5"/>
<accession>A0A412X4L5</accession>